<reference evidence="1" key="1">
    <citation type="journal article" date="2021" name="Mol. Plant Microbe Interact.">
        <title>Complete Genome Sequence of the Plant-Pathogenic Fungus Colletotrichum lupini.</title>
        <authorList>
            <person name="Baroncelli R."/>
            <person name="Pensec F."/>
            <person name="Da Lio D."/>
            <person name="Boufleur T."/>
            <person name="Vicente I."/>
            <person name="Sarrocco S."/>
            <person name="Picot A."/>
            <person name="Baraldi E."/>
            <person name="Sukno S."/>
            <person name="Thon M."/>
            <person name="Le Floch G."/>
        </authorList>
    </citation>
    <scope>NUCLEOTIDE SEQUENCE</scope>
    <source>
        <strain evidence="1">IMI 504893</strain>
    </source>
</reference>
<evidence type="ECO:0000313" key="2">
    <source>
        <dbReference type="Proteomes" id="UP000830671"/>
    </source>
</evidence>
<dbReference type="EMBL" id="CP019475">
    <property type="protein sequence ID" value="UQC80302.1"/>
    <property type="molecule type" value="Genomic_DNA"/>
</dbReference>
<sequence>MRIQTIRTPVQVRDHITSRGSIKQETRTILRTNSSIREIMDENWLV</sequence>
<evidence type="ECO:0000313" key="1">
    <source>
        <dbReference type="EMBL" id="UQC80302.1"/>
    </source>
</evidence>
<name>A0A9Q8WEY2_9PEZI</name>
<dbReference type="Proteomes" id="UP000830671">
    <property type="component" value="Chromosome 3"/>
</dbReference>
<protein>
    <submittedName>
        <fullName evidence="1">Uncharacterized protein</fullName>
    </submittedName>
</protein>
<keyword evidence="2" id="KW-1185">Reference proteome</keyword>
<dbReference type="GeneID" id="73339800"/>
<accession>A0A9Q8WEY2</accession>
<dbReference type="KEGG" id="clup:CLUP02_05785"/>
<proteinExistence type="predicted"/>
<gene>
    <name evidence="1" type="ORF">CLUP02_05785</name>
</gene>
<dbReference type="AlphaFoldDB" id="A0A9Q8WEY2"/>
<organism evidence="1 2">
    <name type="scientific">Colletotrichum lupini</name>
    <dbReference type="NCBI Taxonomy" id="145971"/>
    <lineage>
        <taxon>Eukaryota</taxon>
        <taxon>Fungi</taxon>
        <taxon>Dikarya</taxon>
        <taxon>Ascomycota</taxon>
        <taxon>Pezizomycotina</taxon>
        <taxon>Sordariomycetes</taxon>
        <taxon>Hypocreomycetidae</taxon>
        <taxon>Glomerellales</taxon>
        <taxon>Glomerellaceae</taxon>
        <taxon>Colletotrichum</taxon>
        <taxon>Colletotrichum acutatum species complex</taxon>
    </lineage>
</organism>
<dbReference type="RefSeq" id="XP_049141933.1">
    <property type="nucleotide sequence ID" value="XM_049284790.1"/>
</dbReference>